<protein>
    <submittedName>
        <fullName evidence="2">Uncharacterized protein</fullName>
    </submittedName>
</protein>
<organism evidence="2 3">
    <name type="scientific">Anaerovirgula multivorans</name>
    <dbReference type="NCBI Taxonomy" id="312168"/>
    <lineage>
        <taxon>Bacteria</taxon>
        <taxon>Bacillati</taxon>
        <taxon>Bacillota</taxon>
        <taxon>Clostridia</taxon>
        <taxon>Peptostreptococcales</taxon>
        <taxon>Natronincolaceae</taxon>
        <taxon>Anaerovirgula</taxon>
    </lineage>
</organism>
<dbReference type="AlphaFoldDB" id="A0A239JS82"/>
<keyword evidence="1" id="KW-0812">Transmembrane</keyword>
<proteinExistence type="predicted"/>
<reference evidence="2 3" key="1">
    <citation type="submission" date="2017-06" db="EMBL/GenBank/DDBJ databases">
        <authorList>
            <person name="Kim H.J."/>
            <person name="Triplett B.A."/>
        </authorList>
    </citation>
    <scope>NUCLEOTIDE SEQUENCE [LARGE SCALE GENOMIC DNA]</scope>
    <source>
        <strain evidence="2 3">SCA</strain>
    </source>
</reference>
<evidence type="ECO:0000313" key="3">
    <source>
        <dbReference type="Proteomes" id="UP000198304"/>
    </source>
</evidence>
<name>A0A239JS82_9FIRM</name>
<feature type="transmembrane region" description="Helical" evidence="1">
    <location>
        <begin position="34"/>
        <end position="52"/>
    </location>
</feature>
<sequence length="53" mass="6164">MEKVFFSLVLIALCYFNIKKTKEKENMSKLNEILHSVLILSIAAVVFHRLVLK</sequence>
<evidence type="ECO:0000313" key="2">
    <source>
        <dbReference type="EMBL" id="SNT08619.1"/>
    </source>
</evidence>
<keyword evidence="3" id="KW-1185">Reference proteome</keyword>
<keyword evidence="1" id="KW-0472">Membrane</keyword>
<evidence type="ECO:0000256" key="1">
    <source>
        <dbReference type="SAM" id="Phobius"/>
    </source>
</evidence>
<dbReference type="Proteomes" id="UP000198304">
    <property type="component" value="Unassembled WGS sequence"/>
</dbReference>
<gene>
    <name evidence="2" type="ORF">SAMN05446037_103833</name>
</gene>
<keyword evidence="1" id="KW-1133">Transmembrane helix</keyword>
<accession>A0A239JS82</accession>
<dbReference type="EMBL" id="FZOJ01000038">
    <property type="protein sequence ID" value="SNT08619.1"/>
    <property type="molecule type" value="Genomic_DNA"/>
</dbReference>
<dbReference type="RefSeq" id="WP_176431546.1">
    <property type="nucleotide sequence ID" value="NZ_FZOJ01000038.1"/>
</dbReference>